<evidence type="ECO:0000256" key="3">
    <source>
        <dbReference type="ARBA" id="ARBA00004308"/>
    </source>
</evidence>
<evidence type="ECO:0000256" key="8">
    <source>
        <dbReference type="ARBA" id="ARBA00023002"/>
    </source>
</evidence>
<feature type="region of interest" description="Disordered" evidence="11">
    <location>
        <begin position="72"/>
        <end position="111"/>
    </location>
</feature>
<evidence type="ECO:0000256" key="11">
    <source>
        <dbReference type="SAM" id="MobiDB-lite"/>
    </source>
</evidence>
<feature type="domain" description="ShKT" evidence="12">
    <location>
        <begin position="251"/>
        <end position="285"/>
    </location>
</feature>
<keyword evidence="9" id="KW-0408">Iron</keyword>
<dbReference type="InterPro" id="IPR006620">
    <property type="entry name" value="Pro_4_hyd_alph"/>
</dbReference>
<evidence type="ECO:0000256" key="10">
    <source>
        <dbReference type="ARBA" id="ARBA00023136"/>
    </source>
</evidence>
<dbReference type="SMART" id="SM00254">
    <property type="entry name" value="ShKT"/>
    <property type="match status" value="3"/>
</dbReference>
<evidence type="ECO:0000256" key="9">
    <source>
        <dbReference type="ARBA" id="ARBA00023004"/>
    </source>
</evidence>
<comment type="caution">
    <text evidence="13">The sequence shown here is derived from an EMBL/GenBank/DDBJ whole genome shotgun (WGS) entry which is preliminary data.</text>
</comment>
<evidence type="ECO:0000313" key="13">
    <source>
        <dbReference type="EMBL" id="KAL3778631.1"/>
    </source>
</evidence>
<dbReference type="Gene3D" id="2.60.120.620">
    <property type="entry name" value="q2cbj1_9rhob like domain"/>
    <property type="match status" value="2"/>
</dbReference>
<evidence type="ECO:0000256" key="7">
    <source>
        <dbReference type="ARBA" id="ARBA00022989"/>
    </source>
</evidence>
<reference evidence="13 14" key="1">
    <citation type="journal article" date="2020" name="G3 (Bethesda)">
        <title>Improved Reference Genome for Cyclotella cryptica CCMP332, a Model for Cell Wall Morphogenesis, Salinity Adaptation, and Lipid Production in Diatoms (Bacillariophyta).</title>
        <authorList>
            <person name="Roberts W.R."/>
            <person name="Downey K.M."/>
            <person name="Ruck E.C."/>
            <person name="Traller J.C."/>
            <person name="Alverson A.J."/>
        </authorList>
    </citation>
    <scope>NUCLEOTIDE SEQUENCE [LARGE SCALE GENOMIC DNA]</scope>
    <source>
        <strain evidence="13 14">CCMP332</strain>
    </source>
</reference>
<protein>
    <recommendedName>
        <fullName evidence="12">ShKT domain-containing protein</fullName>
    </recommendedName>
</protein>
<feature type="domain" description="ShKT" evidence="12">
    <location>
        <begin position="164"/>
        <end position="198"/>
    </location>
</feature>
<evidence type="ECO:0000256" key="1">
    <source>
        <dbReference type="ARBA" id="ARBA00001961"/>
    </source>
</evidence>
<dbReference type="PROSITE" id="PS51670">
    <property type="entry name" value="SHKT"/>
    <property type="match status" value="3"/>
</dbReference>
<evidence type="ECO:0000256" key="2">
    <source>
        <dbReference type="ARBA" id="ARBA00004167"/>
    </source>
</evidence>
<feature type="domain" description="ShKT" evidence="12">
    <location>
        <begin position="115"/>
        <end position="149"/>
    </location>
</feature>
<gene>
    <name evidence="13" type="ORF">HJC23_001580</name>
</gene>
<dbReference type="Pfam" id="PF01549">
    <property type="entry name" value="ShK"/>
    <property type="match status" value="3"/>
</dbReference>
<keyword evidence="6" id="KW-0223">Dioxygenase</keyword>
<dbReference type="AlphaFoldDB" id="A0ABD3NTB3"/>
<keyword evidence="14" id="KW-1185">Reference proteome</keyword>
<dbReference type="EMBL" id="JABMIG020000425">
    <property type="protein sequence ID" value="KAL3778631.1"/>
    <property type="molecule type" value="Genomic_DNA"/>
</dbReference>
<dbReference type="PANTHER" id="PTHR10869">
    <property type="entry name" value="PROLYL 4-HYDROXYLASE ALPHA SUBUNIT"/>
    <property type="match status" value="1"/>
</dbReference>
<evidence type="ECO:0000256" key="4">
    <source>
        <dbReference type="ARBA" id="ARBA00022692"/>
    </source>
</evidence>
<keyword evidence="4" id="KW-0812">Transmembrane</keyword>
<evidence type="ECO:0000256" key="5">
    <source>
        <dbReference type="ARBA" id="ARBA00022723"/>
    </source>
</evidence>
<evidence type="ECO:0000313" key="14">
    <source>
        <dbReference type="Proteomes" id="UP001516023"/>
    </source>
</evidence>
<name>A0ABD3NTB3_9STRA</name>
<comment type="subcellular location">
    <subcellularLocation>
        <location evidence="3">Endomembrane system</location>
    </subcellularLocation>
    <subcellularLocation>
        <location evidence="2">Membrane</location>
        <topology evidence="2">Single-pass membrane protein</topology>
    </subcellularLocation>
</comment>
<keyword evidence="8" id="KW-0560">Oxidoreductase</keyword>
<dbReference type="GO" id="GO:0051213">
    <property type="term" value="F:dioxygenase activity"/>
    <property type="evidence" value="ECO:0007669"/>
    <property type="project" value="UniProtKB-KW"/>
</dbReference>
<dbReference type="GO" id="GO:0016020">
    <property type="term" value="C:membrane"/>
    <property type="evidence" value="ECO:0007669"/>
    <property type="project" value="UniProtKB-SubCell"/>
</dbReference>
<sequence length="529" mass="60007">MTKNIDLPHGLRQRWTTLTIYAVLIIFSTLSFRTASAHVISSEDEPLCTNSANGPEECNASYSKLVDYETANFDPATDNDHDGEADGEDFGEEVDEDEDEEGDYEEENEDWSPECLDRYDDCQELADENECESNPGYMHFQCPESCNTCDEYTDSYERGEWPPCTDKVVDCKSWAASGECAYNTEFMQKECQRSCMTCFVDTNQFGISQSLPSEDDEHYSRTVQVIDESIEYMKKLWSDSNPDKNRINYKCRNMESDCSFWAALGECQENSDYMKINCAPACQSCELLDIRLKCPITEDNKMVYKPGELNALMERIVDNSDGKGTYLQYNPKAISRPKIRSDGTAAPGVEVDGPWIVLFENFVSEAEAEALIAAGAKKGYERSADVGAENPDGSHEEDVNDGRTSYNAWCDEELCNDDPIIGPVIQRIANVTETPVENSEDLQLLRYEPGQYYRQHHDYIEYQEDLPLRTASPKLGSAVLWPSVLDDEPEKKDFRTDHEALEVTKGIKYGANAWIHTRDYWKAEENGCT</sequence>
<feature type="compositionally biased region" description="Acidic residues" evidence="11">
    <location>
        <begin position="85"/>
        <end position="111"/>
    </location>
</feature>
<dbReference type="Proteomes" id="UP001516023">
    <property type="component" value="Unassembled WGS sequence"/>
</dbReference>
<dbReference type="PANTHER" id="PTHR10869:SF235">
    <property type="entry name" value="PROCOLLAGEN-PROLINE 4-DIOXYGENASE"/>
    <property type="match status" value="1"/>
</dbReference>
<keyword evidence="5" id="KW-0479">Metal-binding</keyword>
<evidence type="ECO:0000259" key="12">
    <source>
        <dbReference type="PROSITE" id="PS51670"/>
    </source>
</evidence>
<accession>A0ABD3NTB3</accession>
<dbReference type="InterPro" id="IPR003582">
    <property type="entry name" value="ShKT_dom"/>
</dbReference>
<keyword evidence="7" id="KW-1133">Transmembrane helix</keyword>
<dbReference type="InterPro" id="IPR045054">
    <property type="entry name" value="P4HA-like"/>
</dbReference>
<keyword evidence="10" id="KW-0472">Membrane</keyword>
<dbReference type="GO" id="GO:0012505">
    <property type="term" value="C:endomembrane system"/>
    <property type="evidence" value="ECO:0007669"/>
    <property type="project" value="UniProtKB-SubCell"/>
</dbReference>
<evidence type="ECO:0000256" key="6">
    <source>
        <dbReference type="ARBA" id="ARBA00022964"/>
    </source>
</evidence>
<proteinExistence type="predicted"/>
<comment type="cofactor">
    <cofactor evidence="1">
        <name>L-ascorbate</name>
        <dbReference type="ChEBI" id="CHEBI:38290"/>
    </cofactor>
</comment>
<dbReference type="SMART" id="SM00702">
    <property type="entry name" value="P4Hc"/>
    <property type="match status" value="1"/>
</dbReference>
<dbReference type="GO" id="GO:0046872">
    <property type="term" value="F:metal ion binding"/>
    <property type="evidence" value="ECO:0007669"/>
    <property type="project" value="UniProtKB-KW"/>
</dbReference>
<organism evidence="13 14">
    <name type="scientific">Cyclotella cryptica</name>
    <dbReference type="NCBI Taxonomy" id="29204"/>
    <lineage>
        <taxon>Eukaryota</taxon>
        <taxon>Sar</taxon>
        <taxon>Stramenopiles</taxon>
        <taxon>Ochrophyta</taxon>
        <taxon>Bacillariophyta</taxon>
        <taxon>Coscinodiscophyceae</taxon>
        <taxon>Thalassiosirophycidae</taxon>
        <taxon>Stephanodiscales</taxon>
        <taxon>Stephanodiscaceae</taxon>
        <taxon>Cyclotella</taxon>
    </lineage>
</organism>